<dbReference type="Gene3D" id="2.160.20.70">
    <property type="match status" value="1"/>
</dbReference>
<dbReference type="VEuPathDB" id="TrichDB:TVAGG3_0585310"/>
<dbReference type="InterPro" id="IPR027684">
    <property type="entry name" value="TBCC"/>
</dbReference>
<sequence length="257" mass="29274">MNDELQRCLSSQNKQGFLSEMENRIKQISSEKITDAAKHNSDVDALMVILQQGQNLLPRFTFQLYVHQLENSKVKIAVAKPVFKFSRKATQQKQQNTTTIDNDIINDIQTWQMKGEKNVSKEVSSDETRVGLTELENCTVKIVGSPMACCFTNLKDTTVIALNIGGSIHITKCTNCKFLLGCKQLRIHETYDTDFYVEMMSGPIIEDCDRVRFAPYGSQPGPWNDVKDFKWLKSEKSPHWTTIPENEQSVPQYVTKA</sequence>
<dbReference type="AlphaFoldDB" id="A2FN58"/>
<keyword evidence="2" id="KW-0143">Chaperone</keyword>
<dbReference type="InterPro" id="IPR006599">
    <property type="entry name" value="CARP_motif"/>
</dbReference>
<dbReference type="PROSITE" id="PS51329">
    <property type="entry name" value="C_CAP_COFACTOR_C"/>
    <property type="match status" value="1"/>
</dbReference>
<comment type="similarity">
    <text evidence="1">Belongs to the TBCC family.</text>
</comment>
<dbReference type="eggNOG" id="KOG2512">
    <property type="taxonomic scope" value="Eukaryota"/>
</dbReference>
<dbReference type="GO" id="GO:0005737">
    <property type="term" value="C:cytoplasm"/>
    <property type="evidence" value="ECO:0000318"/>
    <property type="project" value="GO_Central"/>
</dbReference>
<dbReference type="GO" id="GO:0006457">
    <property type="term" value="P:protein folding"/>
    <property type="evidence" value="ECO:0000318"/>
    <property type="project" value="GO_Central"/>
</dbReference>
<dbReference type="SMR" id="A2FN58"/>
<protein>
    <submittedName>
        <fullName evidence="4">Tubulin folding cofactor C, putative</fullName>
    </submittedName>
</protein>
<dbReference type="PANTHER" id="PTHR15139">
    <property type="entry name" value="TUBULIN FOLDING COFACTOR C"/>
    <property type="match status" value="1"/>
</dbReference>
<dbReference type="STRING" id="5722.A2FN58"/>
<dbReference type="EMBL" id="DS113899">
    <property type="protein sequence ID" value="EAX93658.1"/>
    <property type="molecule type" value="Genomic_DNA"/>
</dbReference>
<evidence type="ECO:0000313" key="5">
    <source>
        <dbReference type="Proteomes" id="UP000001542"/>
    </source>
</evidence>
<evidence type="ECO:0000256" key="2">
    <source>
        <dbReference type="ARBA" id="ARBA00023186"/>
    </source>
</evidence>
<dbReference type="InParanoid" id="A2FN58"/>
<dbReference type="RefSeq" id="XP_001306588.1">
    <property type="nucleotide sequence ID" value="XM_001306587.1"/>
</dbReference>
<dbReference type="InterPro" id="IPR016098">
    <property type="entry name" value="CAP/MinC_C"/>
</dbReference>
<dbReference type="GO" id="GO:0007023">
    <property type="term" value="P:post-chaperonin tubulin folding pathway"/>
    <property type="evidence" value="ECO:0007669"/>
    <property type="project" value="InterPro"/>
</dbReference>
<dbReference type="InterPro" id="IPR017901">
    <property type="entry name" value="C-CAP_CF_C-like"/>
</dbReference>
<keyword evidence="5" id="KW-1185">Reference proteome</keyword>
<dbReference type="InterPro" id="IPR012945">
    <property type="entry name" value="Tubulin-bd_cofactor_C_dom"/>
</dbReference>
<dbReference type="KEGG" id="tva:4751381"/>
<dbReference type="GO" id="GO:0007021">
    <property type="term" value="P:tubulin complex assembly"/>
    <property type="evidence" value="ECO:0000318"/>
    <property type="project" value="GO_Central"/>
</dbReference>
<feature type="domain" description="C-CAP/cofactor C-like" evidence="3">
    <location>
        <begin position="92"/>
        <end position="231"/>
    </location>
</feature>
<reference evidence="4" key="2">
    <citation type="journal article" date="2007" name="Science">
        <title>Draft genome sequence of the sexually transmitted pathogen Trichomonas vaginalis.</title>
        <authorList>
            <person name="Carlton J.M."/>
            <person name="Hirt R.P."/>
            <person name="Silva J.C."/>
            <person name="Delcher A.L."/>
            <person name="Schatz M."/>
            <person name="Zhao Q."/>
            <person name="Wortman J.R."/>
            <person name="Bidwell S.L."/>
            <person name="Alsmark U.C.M."/>
            <person name="Besteiro S."/>
            <person name="Sicheritz-Ponten T."/>
            <person name="Noel C.J."/>
            <person name="Dacks J.B."/>
            <person name="Foster P.G."/>
            <person name="Simillion C."/>
            <person name="Van de Peer Y."/>
            <person name="Miranda-Saavedra D."/>
            <person name="Barton G.J."/>
            <person name="Westrop G.D."/>
            <person name="Mueller S."/>
            <person name="Dessi D."/>
            <person name="Fiori P.L."/>
            <person name="Ren Q."/>
            <person name="Paulsen I."/>
            <person name="Zhang H."/>
            <person name="Bastida-Corcuera F.D."/>
            <person name="Simoes-Barbosa A."/>
            <person name="Brown M.T."/>
            <person name="Hayes R.D."/>
            <person name="Mukherjee M."/>
            <person name="Okumura C.Y."/>
            <person name="Schneider R."/>
            <person name="Smith A.J."/>
            <person name="Vanacova S."/>
            <person name="Villalvazo M."/>
            <person name="Haas B.J."/>
            <person name="Pertea M."/>
            <person name="Feldblyum T.V."/>
            <person name="Utterback T.R."/>
            <person name="Shu C.L."/>
            <person name="Osoegawa K."/>
            <person name="de Jong P.J."/>
            <person name="Hrdy I."/>
            <person name="Horvathova L."/>
            <person name="Zubacova Z."/>
            <person name="Dolezal P."/>
            <person name="Malik S.B."/>
            <person name="Logsdon J.M. Jr."/>
            <person name="Henze K."/>
            <person name="Gupta A."/>
            <person name="Wang C.C."/>
            <person name="Dunne R.L."/>
            <person name="Upcroft J.A."/>
            <person name="Upcroft P."/>
            <person name="White O."/>
            <person name="Salzberg S.L."/>
            <person name="Tang P."/>
            <person name="Chiu C.-H."/>
            <person name="Lee Y.-S."/>
            <person name="Embley T.M."/>
            <person name="Coombs G.H."/>
            <person name="Mottram J.C."/>
            <person name="Tachezy J."/>
            <person name="Fraser-Liggett C.M."/>
            <person name="Johnson P.J."/>
        </authorList>
    </citation>
    <scope>NUCLEOTIDE SEQUENCE [LARGE SCALE GENOMIC DNA]</scope>
    <source>
        <strain evidence="4">G3</strain>
    </source>
</reference>
<accession>A2FN58</accession>
<gene>
    <name evidence="4" type="ORF">TVAG_091930</name>
</gene>
<name>A2FN58_TRIV3</name>
<dbReference type="OrthoDB" id="10266694at2759"/>
<reference evidence="4" key="1">
    <citation type="submission" date="2006-10" db="EMBL/GenBank/DDBJ databases">
        <authorList>
            <person name="Amadeo P."/>
            <person name="Zhao Q."/>
            <person name="Wortman J."/>
            <person name="Fraser-Liggett C."/>
            <person name="Carlton J."/>
        </authorList>
    </citation>
    <scope>NUCLEOTIDE SEQUENCE</scope>
    <source>
        <strain evidence="4">G3</strain>
    </source>
</reference>
<dbReference type="Proteomes" id="UP000001542">
    <property type="component" value="Unassembled WGS sequence"/>
</dbReference>
<dbReference type="VEuPathDB" id="TrichDB:TVAG_091930"/>
<dbReference type="PANTHER" id="PTHR15139:SF0">
    <property type="entry name" value="TUBULIN-SPECIFIC CHAPERONE C"/>
    <property type="match status" value="1"/>
</dbReference>
<evidence type="ECO:0000313" key="4">
    <source>
        <dbReference type="EMBL" id="EAX93658.1"/>
    </source>
</evidence>
<dbReference type="SMART" id="SM00673">
    <property type="entry name" value="CARP"/>
    <property type="match status" value="2"/>
</dbReference>
<dbReference type="Pfam" id="PF07986">
    <property type="entry name" value="TBCC"/>
    <property type="match status" value="1"/>
</dbReference>
<organism evidence="4 5">
    <name type="scientific">Trichomonas vaginalis (strain ATCC PRA-98 / G3)</name>
    <dbReference type="NCBI Taxonomy" id="412133"/>
    <lineage>
        <taxon>Eukaryota</taxon>
        <taxon>Metamonada</taxon>
        <taxon>Parabasalia</taxon>
        <taxon>Trichomonadida</taxon>
        <taxon>Trichomonadidae</taxon>
        <taxon>Trichomonas</taxon>
    </lineage>
</organism>
<evidence type="ECO:0000259" key="3">
    <source>
        <dbReference type="PROSITE" id="PS51329"/>
    </source>
</evidence>
<evidence type="ECO:0000256" key="1">
    <source>
        <dbReference type="ARBA" id="ARBA00008848"/>
    </source>
</evidence>
<proteinExistence type="inferred from homology"/>